<dbReference type="Proteomes" id="UP000229756">
    <property type="component" value="Unassembled WGS sequence"/>
</dbReference>
<evidence type="ECO:0008006" key="7">
    <source>
        <dbReference type="Google" id="ProtNLM"/>
    </source>
</evidence>
<evidence type="ECO:0000256" key="1">
    <source>
        <dbReference type="ARBA" id="ARBA00022603"/>
    </source>
</evidence>
<comment type="caution">
    <text evidence="5">The sequence shown here is derived from an EMBL/GenBank/DDBJ whole genome shotgun (WGS) entry which is preliminary data.</text>
</comment>
<dbReference type="SUPFAM" id="SSF53335">
    <property type="entry name" value="S-adenosyl-L-methionine-dependent methyltransferases"/>
    <property type="match status" value="1"/>
</dbReference>
<evidence type="ECO:0000256" key="3">
    <source>
        <dbReference type="ARBA" id="ARBA00022691"/>
    </source>
</evidence>
<evidence type="ECO:0000313" key="5">
    <source>
        <dbReference type="EMBL" id="PJC23787.1"/>
    </source>
</evidence>
<evidence type="ECO:0000313" key="6">
    <source>
        <dbReference type="Proteomes" id="UP000229756"/>
    </source>
</evidence>
<sequence>MIQIILIIIPVILVFIFLLLVFWLGLVLFSSFYSDFVGAPYIQNDDKVIMESLKLAKVSSKTKLIDLGSGNGKVLRMAQKYFNVKNVLGYELAPWPYLLSKFNKTKTIRKSLFDVDLSKCNVIYVYLLPKILKKLTKKLADFKKENPNAKIVSPVFEIKELKPLKVIKCYHKGFKKDVSIFLY</sequence>
<keyword evidence="1" id="KW-0489">Methyltransferase</keyword>
<dbReference type="InterPro" id="IPR029063">
    <property type="entry name" value="SAM-dependent_MTases_sf"/>
</dbReference>
<feature type="transmembrane region" description="Helical" evidence="4">
    <location>
        <begin position="7"/>
        <end position="33"/>
    </location>
</feature>
<evidence type="ECO:0000256" key="4">
    <source>
        <dbReference type="SAM" id="Phobius"/>
    </source>
</evidence>
<gene>
    <name evidence="5" type="ORF">CO058_01600</name>
</gene>
<evidence type="ECO:0000256" key="2">
    <source>
        <dbReference type="ARBA" id="ARBA00022679"/>
    </source>
</evidence>
<accession>A0A2M8EM80</accession>
<keyword evidence="2" id="KW-0808">Transferase</keyword>
<keyword evidence="4" id="KW-0472">Membrane</keyword>
<proteinExistence type="predicted"/>
<dbReference type="GO" id="GO:0032259">
    <property type="term" value="P:methylation"/>
    <property type="evidence" value="ECO:0007669"/>
    <property type="project" value="UniProtKB-KW"/>
</dbReference>
<name>A0A2M8EM80_UNCKA</name>
<dbReference type="PANTHER" id="PTHR13610:SF9">
    <property type="entry name" value="FI06469P"/>
    <property type="match status" value="1"/>
</dbReference>
<protein>
    <recommendedName>
        <fullName evidence="7">DOT1 domain-containing protein</fullName>
    </recommendedName>
</protein>
<keyword evidence="4" id="KW-1133">Transmembrane helix</keyword>
<keyword evidence="4" id="KW-0812">Transmembrane</keyword>
<dbReference type="AlphaFoldDB" id="A0A2M8EM80"/>
<dbReference type="EMBL" id="PFSJ01000011">
    <property type="protein sequence ID" value="PJC23787.1"/>
    <property type="molecule type" value="Genomic_DNA"/>
</dbReference>
<dbReference type="GO" id="GO:0016279">
    <property type="term" value="F:protein-lysine N-methyltransferase activity"/>
    <property type="evidence" value="ECO:0007669"/>
    <property type="project" value="InterPro"/>
</dbReference>
<reference evidence="6" key="1">
    <citation type="submission" date="2017-09" db="EMBL/GenBank/DDBJ databases">
        <title>Depth-based differentiation of microbial function through sediment-hosted aquifers and enrichment of novel symbionts in the deep terrestrial subsurface.</title>
        <authorList>
            <person name="Probst A.J."/>
            <person name="Ladd B."/>
            <person name="Jarett J.K."/>
            <person name="Geller-Mcgrath D.E."/>
            <person name="Sieber C.M.K."/>
            <person name="Emerson J.B."/>
            <person name="Anantharaman K."/>
            <person name="Thomas B.C."/>
            <person name="Malmstrom R."/>
            <person name="Stieglmeier M."/>
            <person name="Klingl A."/>
            <person name="Woyke T."/>
            <person name="Ryan C.M."/>
            <person name="Banfield J.F."/>
        </authorList>
    </citation>
    <scope>NUCLEOTIDE SEQUENCE [LARGE SCALE GENOMIC DNA]</scope>
</reference>
<organism evidence="5 6">
    <name type="scientific">candidate division WWE3 bacterium CG_4_9_14_0_2_um_filter_35_11</name>
    <dbReference type="NCBI Taxonomy" id="1975077"/>
    <lineage>
        <taxon>Bacteria</taxon>
        <taxon>Katanobacteria</taxon>
    </lineage>
</organism>
<dbReference type="Gene3D" id="3.40.50.150">
    <property type="entry name" value="Vaccinia Virus protein VP39"/>
    <property type="match status" value="1"/>
</dbReference>
<dbReference type="PANTHER" id="PTHR13610">
    <property type="entry name" value="METHYLTRANSFERASE DOMAIN-CONTAINING PROTEIN"/>
    <property type="match status" value="1"/>
</dbReference>
<keyword evidence="3" id="KW-0949">S-adenosyl-L-methionine</keyword>
<dbReference type="InterPro" id="IPR026170">
    <property type="entry name" value="FAM173A/B"/>
</dbReference>